<accession>Q5C6Y4</accession>
<reference evidence="2" key="2">
    <citation type="journal article" date="2006" name="PLoS Pathog.">
        <title>New perspectives on host-parasite interplay by comparative transcriptomic and proteomic analyses of Schistosoma japonicum.</title>
        <authorList>
            <person name="Liu F."/>
            <person name="Lu J."/>
            <person name="Hu W."/>
            <person name="Wang S.Y."/>
            <person name="Cui S.J."/>
            <person name="Chi M."/>
            <person name="Yan Q."/>
            <person name="Wang X.R."/>
            <person name="Song H.D."/>
            <person name="Xu X.N."/>
            <person name="Wang J.J."/>
            <person name="Zhang X.L."/>
            <person name="Zhang X."/>
            <person name="Wang Z.Q."/>
            <person name="Xue C.L."/>
            <person name="Brindley P.J."/>
            <person name="McManus D.P."/>
            <person name="Yang P.Y."/>
            <person name="Feng Z."/>
            <person name="Chen Z."/>
            <person name="Han Z.G."/>
        </authorList>
    </citation>
    <scope>NUCLEOTIDE SEQUENCE</scope>
</reference>
<sequence length="50" mass="6009">MLLMLSELLVIQVLLRCIKKMNERFKSSCNRCVHIRCCTWTVSRWYGSRC</sequence>
<evidence type="ECO:0000313" key="2">
    <source>
        <dbReference type="EMBL" id="AAX24590.1"/>
    </source>
</evidence>
<proteinExistence type="evidence at transcript level"/>
<name>Q5C6Y4_SCHJA</name>
<keyword evidence="1" id="KW-0732">Signal</keyword>
<reference evidence="2" key="1">
    <citation type="submission" date="2005-03" db="EMBL/GenBank/DDBJ databases">
        <authorList>
            <person name="Han Z."/>
        </authorList>
    </citation>
    <scope>NUCLEOTIDE SEQUENCE</scope>
</reference>
<organism evidence="2">
    <name type="scientific">Schistosoma japonicum</name>
    <name type="common">Blood fluke</name>
    <dbReference type="NCBI Taxonomy" id="6182"/>
    <lineage>
        <taxon>Eukaryota</taxon>
        <taxon>Metazoa</taxon>
        <taxon>Spiralia</taxon>
        <taxon>Lophotrochozoa</taxon>
        <taxon>Platyhelminthes</taxon>
        <taxon>Trematoda</taxon>
        <taxon>Digenea</taxon>
        <taxon>Strigeidida</taxon>
        <taxon>Schistosomatoidea</taxon>
        <taxon>Schistosomatidae</taxon>
        <taxon>Schistosoma</taxon>
    </lineage>
</organism>
<protein>
    <submittedName>
        <fullName evidence="2">Uncharacterized protein</fullName>
    </submittedName>
</protein>
<evidence type="ECO:0000256" key="1">
    <source>
        <dbReference type="SAM" id="SignalP"/>
    </source>
</evidence>
<dbReference type="AlphaFoldDB" id="Q5C6Y4"/>
<feature type="chain" id="PRO_5012745680" evidence="1">
    <location>
        <begin position="16"/>
        <end position="50"/>
    </location>
</feature>
<dbReference type="EMBL" id="AY808701">
    <property type="protein sequence ID" value="AAX24590.1"/>
    <property type="molecule type" value="mRNA"/>
</dbReference>
<feature type="signal peptide" evidence="1">
    <location>
        <begin position="1"/>
        <end position="15"/>
    </location>
</feature>